<reference evidence="6" key="1">
    <citation type="submission" date="2019-03" db="EMBL/GenBank/DDBJ databases">
        <title>Long read genome sequence of the mycoparasitic Pythium oligandrum ATCC 38472 isolated from sugarbeet rhizosphere.</title>
        <authorList>
            <person name="Gaulin E."/>
        </authorList>
    </citation>
    <scope>NUCLEOTIDE SEQUENCE</scope>
    <source>
        <strain evidence="6">ATCC 38472_TT</strain>
    </source>
</reference>
<evidence type="ECO:0000259" key="5">
    <source>
        <dbReference type="PROSITE" id="PS50106"/>
    </source>
</evidence>
<dbReference type="Pfam" id="PF17820">
    <property type="entry name" value="PDZ_6"/>
    <property type="match status" value="1"/>
</dbReference>
<dbReference type="InterPro" id="IPR026847">
    <property type="entry name" value="VPS13"/>
</dbReference>
<dbReference type="GO" id="GO:0045053">
    <property type="term" value="P:protein retention in Golgi apparatus"/>
    <property type="evidence" value="ECO:0007669"/>
    <property type="project" value="TreeGrafter"/>
</dbReference>
<proteinExistence type="inferred from homology"/>
<evidence type="ECO:0000256" key="3">
    <source>
        <dbReference type="ARBA" id="ARBA00023055"/>
    </source>
</evidence>
<dbReference type="SUPFAM" id="SSF50156">
    <property type="entry name" value="PDZ domain-like"/>
    <property type="match status" value="1"/>
</dbReference>
<organism evidence="6 7">
    <name type="scientific">Pythium oligandrum</name>
    <name type="common">Mycoparasitic fungus</name>
    <dbReference type="NCBI Taxonomy" id="41045"/>
    <lineage>
        <taxon>Eukaryota</taxon>
        <taxon>Sar</taxon>
        <taxon>Stramenopiles</taxon>
        <taxon>Oomycota</taxon>
        <taxon>Peronosporomycetes</taxon>
        <taxon>Pythiales</taxon>
        <taxon>Pythiaceae</taxon>
        <taxon>Pythium</taxon>
    </lineage>
</organism>
<evidence type="ECO:0000256" key="4">
    <source>
        <dbReference type="SAM" id="MobiDB-lite"/>
    </source>
</evidence>
<dbReference type="PROSITE" id="PS50106">
    <property type="entry name" value="PDZ"/>
    <property type="match status" value="1"/>
</dbReference>
<keyword evidence="3" id="KW-0445">Lipid transport</keyword>
<dbReference type="GO" id="GO:0006869">
    <property type="term" value="P:lipid transport"/>
    <property type="evidence" value="ECO:0007669"/>
    <property type="project" value="UniProtKB-KW"/>
</dbReference>
<keyword evidence="7" id="KW-1185">Reference proteome</keyword>
<dbReference type="InterPro" id="IPR041489">
    <property type="entry name" value="PDZ_6"/>
</dbReference>
<dbReference type="EMBL" id="SPLM01000110">
    <property type="protein sequence ID" value="TMW59036.1"/>
    <property type="molecule type" value="Genomic_DNA"/>
</dbReference>
<feature type="region of interest" description="Disordered" evidence="4">
    <location>
        <begin position="3246"/>
        <end position="3282"/>
    </location>
</feature>
<dbReference type="Gene3D" id="2.30.42.10">
    <property type="match status" value="1"/>
</dbReference>
<dbReference type="Proteomes" id="UP000794436">
    <property type="component" value="Unassembled WGS sequence"/>
</dbReference>
<evidence type="ECO:0000256" key="2">
    <source>
        <dbReference type="ARBA" id="ARBA00022448"/>
    </source>
</evidence>
<gene>
    <name evidence="6" type="ORF">Poli38472_007181</name>
</gene>
<evidence type="ECO:0000313" key="7">
    <source>
        <dbReference type="Proteomes" id="UP000794436"/>
    </source>
</evidence>
<name>A0A8K1C9V0_PYTOL</name>
<sequence length="3282" mass="362128">MAKAIISSILESQLGKYVDGLSGDSLQVGLWSGELTLQDLSLKPHALVELNLPITVVRGSIRRIHVVVPWNHLGSASVQISIEGVYALVTPNTKLPSPEEVKQSKRNQIERLELVRQHDRLAKQHNSEGEDESTFLSRLTERIVDNLQITLRDVHFRYEDNISNPENPFACGVMIQSFTFHTTDAEGNEKFIDRSVKKERFLHKSVKIEQCGAYWDRLPRDDAKVLIQKQPNIEQAMSDMVRAMVEAKANDKTQSTRLWVLRPCSLGVKLTKNETTDFSVAAKFTIQAEMKDLSCALSREQYEDMLFLNRAFAGRRAIEAHFLHARARPFHNARVRPREWWDYALKLVLARKVHQDNPTGKKVSTMRKIRWTSVQRASMEGKLYVEAYRMQLRKGSALETASKERKRLLEFEMTYPVDVTMVLRNRAEDKEAEEAKAREETAAAAQSGGGSWYDYFFAPAAPASSTQTSSPTNQVLTDEGRANLKKAYDEAVEKEQNLAVPLDCNLFAVKILLKNGTMALHQSKHAKPFLLATFDGSLAVNVRPTNEWETKFRVQRFKILNGQAEGTAFHTFCSLGTDGDTKKSGGAPCASLDVSHSTLECMSGGEQIETAVLKVRLSMMPIRLMVDPFFVMFLQRFFMSMLPDQQLERVWSFATSSVSDWIFSEEDEDDLYRNTVGKRMRQRYDVVVDMKAPVVVIPEKVDDKDASLVVIDFGQFRFKNEDAPESSTSSEDRLYWSTQLSDINVRLGRIPNAGGSLNAVALQGLDRIVEEFSVKFALESGVGVSRGRRGDSQSAVVDSFTPGLCAEAVLHRVVLTLSQAQMAALGRIHSSVQAQVFGDAESDEVQVEERQEDSLISEAPTTITSERQTVKSSANESAATTAKDKFALKVSLAIGEVVVHLRETAKKDAFRIQLEQTAFELAVFSSRTIAQARLRSLVMEDRLYDASSRFFHLISTGEHSGEDENLVSLDVTMFSALPDMQAFNADREADTVIDLRCSVLDIQWNPSSIALLAQILSGYMSSLQVYAVNSQASLIPVVDTKKPSASVAALNDVSVGSTSSASPLLLRASLVQLRLTFNKDQIDRQLVSVAIQDTTVDCTTSVLPDSPGEWGYCVTGQLGNFIATDLSLEKHKLYDVLVGLEDTVAAARLGRKMSAARPLLAFSYEYDGNTSQMSTMKLDFEAIRVVYYHQQLMEFVDYLFEGILGALMAQTLATATQLLLTESEATVLFEVTAKAPSLLLPSRLDKPDHLKLTASALRLEHFPQSAVHYDGSGALSTRQRHSMHGEILSQAVVKTSDRLSLQADCKRITLNKVDVLCTVATSTKDENAAVRYESLLCAQTDLVVDVDDVVGAATYPFDADTRSSLPRFTIRCYMQELQVRLHRLHYLSLLSVIRDNFSAEQLLETTTQLDRLDSSSISLRPTMMYSYSRADIEAVTMRLIFEMNSVTCQLVQTPDVSSVDTVIDRVVQDEKSNSIAFIVGTKLSASLNQLQDQWPSVGVRLGAFAVQDRATSSLRYGQVDESQALTTPVPGQDNQPGVILSCHEALEVVYAWDETLHQCQIDMLAHTLHGIVVPECLMALLGFFEIPESTPPPSLSATPREDSAASFVEVSSPSVLLRRNSITSMMSPVETSVTQPYKTTVKVRATKLMVSFPQDVYDAESEQISMQSDVAIKLTWQPDRKELPEDTPQSSDLDIQSSLLVDATSIEVFVRNAQRQGCFTTGSDGARTIVRPVVQIIEPCQLQVEVNDLFPHAGQQQQIVSLKFSPIEVFTSYGDACIVGEVLESFNQSFARYEQRVSSAGRTLLDESDLFGVGTQGTPTKKRMSLMQKDLTSSDEGLEVHRYLTCDVGAMSLTLINDCDGCDMGLVQLQTQRCHFFLNLTYAAAQAVEASMTPATTISGSGSIVTLASYYNPDTRDWHPMCSEWSVEVSLQGALYNNTGASKGENELHVIVSANHSLDLMVTHGLLEVIASAGGAWSRRRNGEITDSPAPSPLHKIVDGAHVQEETEKRKQAPCVIRNDTGLPLVFWMTQSTEAMPTHLQQVVKSGSIADLHYTHSIGKGCGVARKYAYRERDGSMRLSIHLEETSFLPVEGIEFEQLGSRAFPLREENGSPSPYMLNCHARLVDGRIVLSISSQIKLVSKLAMPIQLLANDPTWQSPVEIGVLYPHRESAIPLMASMGTELRVRPLADAMYNWSAPIPVQTQSEVSLKVESTSSEAQSAIFCVSMTLEQSLRVVCFSEPIVLVNKLPVDIEFRVKSTVIGTGAQSRGGRISVGGKSGIWWSDAPQRPQIKLSVDGCQASRYLELVDSRTKHGQVFSIMLTRQDGRPFKLIVHVQEHSAKSLHILLNAEVWFINRTGLDIVYGNESEGEAYLPPSAARTLVGNAQISAYSNESTSSSPPVVRISMPSCGWSSRFTADPRRLSWQDECLMLRSDRRDGEGGNMLYEFGVSADYSTRHFGSITTLISVIPRYLIMNKTQYTVLLLEDNDGTRSQSGNAAHHILAKDDVYALYWVSGSRSKLRVSVIGENTEFGWSDHLSADQLKMTPLIVPAVGKSGETVRLQVSVKQGSISQSSILIVINEAVVEDSTTMASKAAQAAAVWDTFSIHSQLAGVIVTVADKKGPEGGLAVDLFGMGSHGVTELNENVARLTITRITMEMSSSRVETAAKMNVMGVKVEDLLTKSKNPVVLRPVARGDSFSGRGISKGDHFERSFLEISYLEKPHAKYRWIEHIRIDVQDVRVATTMRFVDRLNSLTQETISHFENHSYSSTSLEAESALVDPDVDEHILEYFVTSATEEDDVSMSSITGQKVYIETCEIAPVNVVVSFSREKGDVKNDQKVGFWLKNLKFKIENACLTLDAYKLSHALATQETIFEALGAFYVKSVKSQALGLIDSIQVTSLVTSAVTSGVTSLVSTIIGKTDPKLASSNDFRYHSLSNNQIIAKHSAMLNECGSMSEFMAQLKHLVYDWDSNHTGLEARGCIALGILNNSRHSLVINARLNDGAEIRVLPLGRNHLASANRDSTVSHRNSVGSSTEWRSDRAMIIFAWGYTPTLLTSGDIYLTVQSNACNVYLTRKTARLKPNIGYTTTFTHQEVQNWWATHAVIVGDDLYSHSGNTATESHNLFGDPTPTAATPAAAPTPAISRTPSAFASTDDDYEVEFTAASLGLIAKQSRQSVIVRECVALDSGEPGPALACGMIAPGDTILSVNGVTVTSTTQFRSLVSGTPRPIVMRFRRTGDRFNAAYDLFGEKKSAPPPPPPRSAPSRQQSAMDESYDLFGSRG</sequence>
<dbReference type="OrthoDB" id="428159at2759"/>
<dbReference type="Pfam" id="PF12624">
    <property type="entry name" value="VPS13_N"/>
    <property type="match status" value="1"/>
</dbReference>
<dbReference type="InterPro" id="IPR036034">
    <property type="entry name" value="PDZ_sf"/>
</dbReference>
<dbReference type="InterPro" id="IPR009543">
    <property type="entry name" value="VPS13_VAB"/>
</dbReference>
<comment type="similarity">
    <text evidence="1">Belongs to the VPS13 family.</text>
</comment>
<dbReference type="PANTHER" id="PTHR16166">
    <property type="entry name" value="VACUOLAR PROTEIN SORTING-ASSOCIATED PROTEIN VPS13"/>
    <property type="match status" value="1"/>
</dbReference>
<dbReference type="Pfam" id="PF25036">
    <property type="entry name" value="VPS13_VAB"/>
    <property type="match status" value="1"/>
</dbReference>
<accession>A0A8K1C9V0</accession>
<comment type="caution">
    <text evidence="6">The sequence shown here is derived from an EMBL/GenBank/DDBJ whole genome shotgun (WGS) entry which is preliminary data.</text>
</comment>
<protein>
    <recommendedName>
        <fullName evidence="5">PDZ domain-containing protein</fullName>
    </recommendedName>
</protein>
<feature type="domain" description="PDZ" evidence="5">
    <location>
        <begin position="3191"/>
        <end position="3238"/>
    </location>
</feature>
<dbReference type="GO" id="GO:0006623">
    <property type="term" value="P:protein targeting to vacuole"/>
    <property type="evidence" value="ECO:0007669"/>
    <property type="project" value="TreeGrafter"/>
</dbReference>
<dbReference type="InterPro" id="IPR001478">
    <property type="entry name" value="PDZ"/>
</dbReference>
<dbReference type="InterPro" id="IPR026854">
    <property type="entry name" value="VPS13_N"/>
</dbReference>
<evidence type="ECO:0000256" key="1">
    <source>
        <dbReference type="ARBA" id="ARBA00006545"/>
    </source>
</evidence>
<evidence type="ECO:0000313" key="6">
    <source>
        <dbReference type="EMBL" id="TMW59036.1"/>
    </source>
</evidence>
<keyword evidence="2" id="KW-0813">Transport</keyword>
<dbReference type="PANTHER" id="PTHR16166:SF93">
    <property type="entry name" value="INTERMEMBRANE LIPID TRANSFER PROTEIN VPS13"/>
    <property type="match status" value="1"/>
</dbReference>